<feature type="region of interest" description="Disordered" evidence="1">
    <location>
        <begin position="1"/>
        <end position="107"/>
    </location>
</feature>
<feature type="compositionally biased region" description="Basic and acidic residues" evidence="1">
    <location>
        <begin position="265"/>
        <end position="278"/>
    </location>
</feature>
<comment type="caution">
    <text evidence="2">The sequence shown here is derived from an EMBL/GenBank/DDBJ whole genome shotgun (WGS) entry which is preliminary data.</text>
</comment>
<dbReference type="Proteomes" id="UP000217199">
    <property type="component" value="Unassembled WGS sequence"/>
</dbReference>
<protein>
    <submittedName>
        <fullName evidence="2">Uncharacterized protein</fullName>
    </submittedName>
</protein>
<feature type="compositionally biased region" description="Basic and acidic residues" evidence="1">
    <location>
        <begin position="1088"/>
        <end position="1098"/>
    </location>
</feature>
<feature type="compositionally biased region" description="Basic and acidic residues" evidence="1">
    <location>
        <begin position="1437"/>
        <end position="1447"/>
    </location>
</feature>
<feature type="compositionally biased region" description="Low complexity" evidence="1">
    <location>
        <begin position="878"/>
        <end position="907"/>
    </location>
</feature>
<proteinExistence type="predicted"/>
<feature type="compositionally biased region" description="Acidic residues" evidence="1">
    <location>
        <begin position="1072"/>
        <end position="1087"/>
    </location>
</feature>
<dbReference type="EMBL" id="NBII01000008">
    <property type="protein sequence ID" value="PAV16724.1"/>
    <property type="molecule type" value="Genomic_DNA"/>
</dbReference>
<dbReference type="InParanoid" id="A0A286UB24"/>
<keyword evidence="3" id="KW-1185">Reference proteome</keyword>
<sequence length="1456" mass="158205">MSMSSPARPKNVPPNIAGAAINADDRKNTHSNKKRKPLSRRPTHSLLPPSPLAVAQSTTGSLPTRTSSRLSINAHPTNKQPTPSDIPKHPITTSAASPSPSSPSSSLLNAHLSSLALTPKNTTTPCPVRKSSRLVAKRRLDCDSTEPPTALVPTAFPAASANIPPQTPAQLKKRLLTPSAQPIPRKRRRGDVSEIDVKVALVDDFDGSELERGRRPRHSARLENKTRSKRKMDLETDNIDPYTIDSAALATERRNRRSKAQASTKVKDIGKNLISDKKKNTRPKGQNREPLVARNHQSSELSPKPSSPIAPLPTITTPTSRTRARKRQRTSSSPKIEPACIEVVIDDSPKLLQQDNEQELNELPRVSVEADSDASDETLVDVDGQSKLPLASVGVDIRSSQLSPLSELSSLPEGDELMGSGFPADADGLDSRLGRNRVERKKGSVLVSFSALADAIGPNPLVVVSGPQPGSKYRASEASKFFREIFFYPHPSYPKFFAQQVHLDDPYTNEICLKESDAPIDANALGVSKRIANMVALLMLSPNCLGYRIHQRQCLLARRAGRPWGALPVGMLFPSQNTGGFATGINQVNVLIALFEKCLGGRIKARQAAARMRYRFGSFARRGVASIAPESRVPHQGGDLDTEATQMGMTGALEKLLAAGLVNRIARKQKEGTQKFRRRSSLGQKDKERGKWRKNERRVASAWVERVLKEQRKVRRERQKEMEHCEDGVSQDESIVPSAMTKVESERTESVLISLDLKDETEVNGFSIESEAKPVMDTIEEQTKDETQVIELKESYIPSNQRDDPRKEFKYCPKIPSPLRHSISIVTLPFGSVSESRLEGDESQVSLSRSSSFGSSFSYEDDLLSSYGDEHENDENENSSLTSEGTSSSTSPTSPTSPETPGSPGSTAVFPRQHEQSWHTRHRVELPVWKCASLSRVEQSCQIYGVETVKAAIASEAAAYSKSSGSSSVASSSQQGSSSYCAYSSNDDSMVCDEDDFGMGNDAYSDADGEYELDLEYEGYEEFAAGLRNISVNDASFDEFGGLDNIEGIDDDEWDDIDMDTLEMNEVDAFELMSDDSSDDDDDEDSMTSEKEDERQEGESTFQLESETPAEADVGGTEITFAIKPTLSFLSESGSSNSPMSHDSLESPSDEYTLGTNAPSTQMYDPDFYHSSPNPHSPGPASPMPSLSALSDLSRIPALCLRDTMQPMRDLGTPDNSCGSGRRAWLEAAEAVDAARTRDTTGINGQLQHQQQEQHLHSHGISNMTGIDEMNSLHACQPLQPLQQMQTLESMPIQACGHHDQAHALADNMFWGLLGFNVGVGVGMGIGMGVGMGMQYSMPHPHPINPVSSMNSMGSITPLNPMTNDFGIGVGVGGFDSYGSSATLENVGCSPCAPSPGLEVGIPMSVPVGVSVGLDGCMNGELGTGTSEFANVFGAEDENRERQRVEEDVSDNSQVA</sequence>
<feature type="compositionally biased region" description="Basic and acidic residues" evidence="1">
    <location>
        <begin position="220"/>
        <end position="234"/>
    </location>
</feature>
<reference evidence="2 3" key="1">
    <citation type="journal article" date="2017" name="Mol. Ecol.">
        <title>Comparative and population genomic landscape of Phellinus noxius: A hypervariable fungus causing root rot in trees.</title>
        <authorList>
            <person name="Chung C.L."/>
            <person name="Lee T.J."/>
            <person name="Akiba M."/>
            <person name="Lee H.H."/>
            <person name="Kuo T.H."/>
            <person name="Liu D."/>
            <person name="Ke H.M."/>
            <person name="Yokoi T."/>
            <person name="Roa M.B."/>
            <person name="Lu M.J."/>
            <person name="Chang Y.Y."/>
            <person name="Ann P.J."/>
            <person name="Tsai J.N."/>
            <person name="Chen C.Y."/>
            <person name="Tzean S.S."/>
            <person name="Ota Y."/>
            <person name="Hattori T."/>
            <person name="Sahashi N."/>
            <person name="Liou R.F."/>
            <person name="Kikuchi T."/>
            <person name="Tsai I.J."/>
        </authorList>
    </citation>
    <scope>NUCLEOTIDE SEQUENCE [LARGE SCALE GENOMIC DNA]</scope>
    <source>
        <strain evidence="2 3">FFPRI411160</strain>
    </source>
</reference>
<evidence type="ECO:0000256" key="1">
    <source>
        <dbReference type="SAM" id="MobiDB-lite"/>
    </source>
</evidence>
<feature type="region of interest" description="Disordered" evidence="1">
    <location>
        <begin position="248"/>
        <end position="336"/>
    </location>
</feature>
<accession>A0A286UB24</accession>
<feature type="region of interest" description="Disordered" evidence="1">
    <location>
        <begin position="208"/>
        <end position="234"/>
    </location>
</feature>
<feature type="compositionally biased region" description="Polar residues" evidence="1">
    <location>
        <begin position="1154"/>
        <end position="1163"/>
    </location>
</feature>
<feature type="region of interest" description="Disordered" evidence="1">
    <location>
        <begin position="669"/>
        <end position="695"/>
    </location>
</feature>
<gene>
    <name evidence="2" type="ORF">PNOK_0834400</name>
</gene>
<feature type="region of interest" description="Disordered" evidence="1">
    <location>
        <begin position="1132"/>
        <end position="1188"/>
    </location>
</feature>
<feature type="region of interest" description="Disordered" evidence="1">
    <location>
        <begin position="1072"/>
        <end position="1116"/>
    </location>
</feature>
<organism evidence="2 3">
    <name type="scientific">Pyrrhoderma noxium</name>
    <dbReference type="NCBI Taxonomy" id="2282107"/>
    <lineage>
        <taxon>Eukaryota</taxon>
        <taxon>Fungi</taxon>
        <taxon>Dikarya</taxon>
        <taxon>Basidiomycota</taxon>
        <taxon>Agaricomycotina</taxon>
        <taxon>Agaricomycetes</taxon>
        <taxon>Hymenochaetales</taxon>
        <taxon>Hymenochaetaceae</taxon>
        <taxon>Pyrrhoderma</taxon>
    </lineage>
</organism>
<feature type="compositionally biased region" description="Low complexity" evidence="1">
    <location>
        <begin position="94"/>
        <end position="107"/>
    </location>
</feature>
<feature type="compositionally biased region" description="Basic residues" evidence="1">
    <location>
        <begin position="29"/>
        <end position="43"/>
    </location>
</feature>
<feature type="compositionally biased region" description="Polar residues" evidence="1">
    <location>
        <begin position="55"/>
        <end position="83"/>
    </location>
</feature>
<feature type="region of interest" description="Disordered" evidence="1">
    <location>
        <begin position="1435"/>
        <end position="1456"/>
    </location>
</feature>
<evidence type="ECO:0000313" key="3">
    <source>
        <dbReference type="Proteomes" id="UP000217199"/>
    </source>
</evidence>
<evidence type="ECO:0000313" key="2">
    <source>
        <dbReference type="EMBL" id="PAV16724.1"/>
    </source>
</evidence>
<feature type="region of interest" description="Disordered" evidence="1">
    <location>
        <begin position="835"/>
        <end position="916"/>
    </location>
</feature>
<feature type="compositionally biased region" description="Low complexity" evidence="1">
    <location>
        <begin position="843"/>
        <end position="858"/>
    </location>
</feature>
<name>A0A286UB24_9AGAM</name>